<dbReference type="AlphaFoldDB" id="A0ABD5CBH8"/>
<gene>
    <name evidence="2" type="ORF">QF025_001226</name>
</gene>
<dbReference type="Gene3D" id="3.20.20.80">
    <property type="entry name" value="Glycosidases"/>
    <property type="match status" value="1"/>
</dbReference>
<evidence type="ECO:0000313" key="3">
    <source>
        <dbReference type="Proteomes" id="UP001245184"/>
    </source>
</evidence>
<dbReference type="EMBL" id="JAVIZN010000002">
    <property type="protein sequence ID" value="MDR6202506.1"/>
    <property type="molecule type" value="Genomic_DNA"/>
</dbReference>
<evidence type="ECO:0000259" key="1">
    <source>
        <dbReference type="Pfam" id="PF08924"/>
    </source>
</evidence>
<sequence length="439" mass="46437">MPSIIDVSSNCANKASALSAEGVRTIIRYYSRDTTNYSKRLSRPEAMAFKAAGMRLCIVHEGRYGNQAQNFDRGCGVADGAYARTYGAEVIRQPAETCIFFGVDFDARQDEIKRQVIPYFQGIAAAFGRQTGEPDYAIGVYGSGATCEAILEKGLATRAWLAQSTGWAGYQRFKDSDRCTLLQGMPRKVAGINCDPDDLMQGANLGDFAFDGAPAPDSASGLAAMRVNARSGLRLRTGPGVEFPTNRILPFNTTVYPLSTVGAWTAVDLQGDGGADGFVNSAYLTPDALVNGVAGSANAITDAFNTLALIKEGESAEGVTAAKARLDTDNVSPDNSGALLSALLQGAGIDVPITEDAATLTQTLLGRGWKRVSVANQKPGDIGVCDDAGNPMSHEVYLVLEVRGANDMTVVGDPDAMAPQIRYASGNGSMRTSYFLRAT</sequence>
<dbReference type="InterPro" id="IPR015020">
    <property type="entry name" value="Rv2525c-like_Glyco_Hydro-like"/>
</dbReference>
<comment type="caution">
    <text evidence="2">The sequence shown here is derived from an EMBL/GenBank/DDBJ whole genome shotgun (WGS) entry which is preliminary data.</text>
</comment>
<dbReference type="Gene3D" id="2.30.30.40">
    <property type="entry name" value="SH3 Domains"/>
    <property type="match status" value="1"/>
</dbReference>
<accession>A0ABD5CBH8</accession>
<proteinExistence type="predicted"/>
<organism evidence="2 3">
    <name type="scientific">Paraburkholderia graminis</name>
    <dbReference type="NCBI Taxonomy" id="60548"/>
    <lineage>
        <taxon>Bacteria</taxon>
        <taxon>Pseudomonadati</taxon>
        <taxon>Pseudomonadota</taxon>
        <taxon>Betaproteobacteria</taxon>
        <taxon>Burkholderiales</taxon>
        <taxon>Burkholderiaceae</taxon>
        <taxon>Paraburkholderia</taxon>
    </lineage>
</organism>
<protein>
    <recommendedName>
        <fullName evidence="1">Rv2525c-like glycoside hydrolase-like domain-containing protein</fullName>
    </recommendedName>
</protein>
<reference evidence="2 3" key="1">
    <citation type="submission" date="2023-08" db="EMBL/GenBank/DDBJ databases">
        <title>Genome sequencing of plant associated microbes to promote plant fitness in Sorghum bicolor and Oryza sativa.</title>
        <authorList>
            <person name="Coleman-Derr D."/>
        </authorList>
    </citation>
    <scope>NUCLEOTIDE SEQUENCE [LARGE SCALE GENOMIC DNA]</scope>
    <source>
        <strain evidence="2 3">SLBN-33</strain>
    </source>
</reference>
<dbReference type="Pfam" id="PF08924">
    <property type="entry name" value="Rv2525c_GlyHyd-like"/>
    <property type="match status" value="1"/>
</dbReference>
<dbReference type="RefSeq" id="WP_310030663.1">
    <property type="nucleotide sequence ID" value="NZ_JAVIZN010000002.1"/>
</dbReference>
<name>A0ABD5CBH8_9BURK</name>
<evidence type="ECO:0000313" key="2">
    <source>
        <dbReference type="EMBL" id="MDR6202506.1"/>
    </source>
</evidence>
<feature type="domain" description="Rv2525c-like glycoside hydrolase-like" evidence="1">
    <location>
        <begin position="17"/>
        <end position="169"/>
    </location>
</feature>
<dbReference type="Proteomes" id="UP001245184">
    <property type="component" value="Unassembled WGS sequence"/>
</dbReference>